<accession>A0AAW0M1B4</accession>
<name>A0AAW0M1B4_QUESU</name>
<comment type="subcellular location">
    <subcellularLocation>
        <location evidence="1">Cell membrane</location>
        <topology evidence="1">Lipid-anchor</topology>
    </subcellularLocation>
</comment>
<evidence type="ECO:0000313" key="15">
    <source>
        <dbReference type="EMBL" id="KAK7856633.1"/>
    </source>
</evidence>
<evidence type="ECO:0000256" key="6">
    <source>
        <dbReference type="ARBA" id="ARBA00022741"/>
    </source>
</evidence>
<evidence type="ECO:0000256" key="8">
    <source>
        <dbReference type="ARBA" id="ARBA00022840"/>
    </source>
</evidence>
<dbReference type="SUPFAM" id="SSF56112">
    <property type="entry name" value="Protein kinase-like (PK-like)"/>
    <property type="match status" value="1"/>
</dbReference>
<dbReference type="Pfam" id="PF00069">
    <property type="entry name" value="Pkinase"/>
    <property type="match status" value="1"/>
</dbReference>
<proteinExistence type="predicted"/>
<dbReference type="PANTHER" id="PTHR47985">
    <property type="entry name" value="OS07G0668900 PROTEIN"/>
    <property type="match status" value="1"/>
</dbReference>
<dbReference type="GO" id="GO:0004674">
    <property type="term" value="F:protein serine/threonine kinase activity"/>
    <property type="evidence" value="ECO:0007669"/>
    <property type="project" value="UniProtKB-KW"/>
</dbReference>
<dbReference type="AlphaFoldDB" id="A0AAW0M1B4"/>
<sequence>MGCFRCTGKSSKKSENLNNDYSDNKTNKPQDQTASVKVNPDVNVKESEGKKEVVSKDDQLALDVKGLNMKEEVSKDGQTNGKRAQTFTFDELAIATGNFRSDSFLGEGGFGKVYKGHLEKINQASDLPPGRKAIDWNTRMKIAAGAARGLEYLHDKMKPPVIYRDLKCSNILLGEEYHPKLSDFGLAKVEHQSVNLNC</sequence>
<comment type="catalytic activity">
    <reaction evidence="12">
        <text>L-seryl-[protein] + ATP = O-phospho-L-seryl-[protein] + ADP + H(+)</text>
        <dbReference type="Rhea" id="RHEA:17989"/>
        <dbReference type="Rhea" id="RHEA-COMP:9863"/>
        <dbReference type="Rhea" id="RHEA-COMP:11604"/>
        <dbReference type="ChEBI" id="CHEBI:15378"/>
        <dbReference type="ChEBI" id="CHEBI:29999"/>
        <dbReference type="ChEBI" id="CHEBI:30616"/>
        <dbReference type="ChEBI" id="CHEBI:83421"/>
        <dbReference type="ChEBI" id="CHEBI:456216"/>
        <dbReference type="EC" id="2.7.11.1"/>
    </reaction>
</comment>
<keyword evidence="10" id="KW-0449">Lipoprotein</keyword>
<dbReference type="InterPro" id="IPR000719">
    <property type="entry name" value="Prot_kinase_dom"/>
</dbReference>
<evidence type="ECO:0000256" key="13">
    <source>
        <dbReference type="SAM" id="MobiDB-lite"/>
    </source>
</evidence>
<comment type="catalytic activity">
    <reaction evidence="11">
        <text>L-threonyl-[protein] + ATP = O-phospho-L-threonyl-[protein] + ADP + H(+)</text>
        <dbReference type="Rhea" id="RHEA:46608"/>
        <dbReference type="Rhea" id="RHEA-COMP:11060"/>
        <dbReference type="Rhea" id="RHEA-COMP:11605"/>
        <dbReference type="ChEBI" id="CHEBI:15378"/>
        <dbReference type="ChEBI" id="CHEBI:30013"/>
        <dbReference type="ChEBI" id="CHEBI:30616"/>
        <dbReference type="ChEBI" id="CHEBI:61977"/>
        <dbReference type="ChEBI" id="CHEBI:456216"/>
        <dbReference type="EC" id="2.7.11.1"/>
    </reaction>
</comment>
<dbReference type="FunFam" id="1.10.510.10:FF:001023">
    <property type="entry name" value="Os07g0541700 protein"/>
    <property type="match status" value="1"/>
</dbReference>
<evidence type="ECO:0000256" key="4">
    <source>
        <dbReference type="ARBA" id="ARBA00022527"/>
    </source>
</evidence>
<evidence type="ECO:0000256" key="9">
    <source>
        <dbReference type="ARBA" id="ARBA00023136"/>
    </source>
</evidence>
<evidence type="ECO:0000256" key="12">
    <source>
        <dbReference type="ARBA" id="ARBA00048679"/>
    </source>
</evidence>
<evidence type="ECO:0000256" key="2">
    <source>
        <dbReference type="ARBA" id="ARBA00012513"/>
    </source>
</evidence>
<dbReference type="InterPro" id="IPR011009">
    <property type="entry name" value="Kinase-like_dom_sf"/>
</dbReference>
<keyword evidence="9" id="KW-0472">Membrane</keyword>
<dbReference type="GO" id="GO:0005886">
    <property type="term" value="C:plasma membrane"/>
    <property type="evidence" value="ECO:0007669"/>
    <property type="project" value="UniProtKB-SubCell"/>
</dbReference>
<dbReference type="PANTHER" id="PTHR47985:SF41">
    <property type="entry name" value="SERINE_THREONINE-PROTEIN KINASE PBL5-RELATED"/>
    <property type="match status" value="1"/>
</dbReference>
<organism evidence="15 16">
    <name type="scientific">Quercus suber</name>
    <name type="common">Cork oak</name>
    <dbReference type="NCBI Taxonomy" id="58331"/>
    <lineage>
        <taxon>Eukaryota</taxon>
        <taxon>Viridiplantae</taxon>
        <taxon>Streptophyta</taxon>
        <taxon>Embryophyta</taxon>
        <taxon>Tracheophyta</taxon>
        <taxon>Spermatophyta</taxon>
        <taxon>Magnoliopsida</taxon>
        <taxon>eudicotyledons</taxon>
        <taxon>Gunneridae</taxon>
        <taxon>Pentapetalae</taxon>
        <taxon>rosids</taxon>
        <taxon>fabids</taxon>
        <taxon>Fagales</taxon>
        <taxon>Fagaceae</taxon>
        <taxon>Quercus</taxon>
    </lineage>
</organism>
<evidence type="ECO:0000256" key="5">
    <source>
        <dbReference type="ARBA" id="ARBA00022679"/>
    </source>
</evidence>
<dbReference type="Proteomes" id="UP000237347">
    <property type="component" value="Unassembled WGS sequence"/>
</dbReference>
<reference evidence="15 16" key="1">
    <citation type="journal article" date="2018" name="Sci. Data">
        <title>The draft genome sequence of cork oak.</title>
        <authorList>
            <person name="Ramos A.M."/>
            <person name="Usie A."/>
            <person name="Barbosa P."/>
            <person name="Barros P.M."/>
            <person name="Capote T."/>
            <person name="Chaves I."/>
            <person name="Simoes F."/>
            <person name="Abreu I."/>
            <person name="Carrasquinho I."/>
            <person name="Faro C."/>
            <person name="Guimaraes J.B."/>
            <person name="Mendonca D."/>
            <person name="Nobrega F."/>
            <person name="Rodrigues L."/>
            <person name="Saibo N.J.M."/>
            <person name="Varela M.C."/>
            <person name="Egas C."/>
            <person name="Matos J."/>
            <person name="Miguel C.M."/>
            <person name="Oliveira M.M."/>
            <person name="Ricardo C.P."/>
            <person name="Goncalves S."/>
        </authorList>
    </citation>
    <scope>NUCLEOTIDE SEQUENCE [LARGE SCALE GENOMIC DNA]</scope>
    <source>
        <strain evidence="16">cv. HL8</strain>
    </source>
</reference>
<dbReference type="Gene3D" id="1.10.510.10">
    <property type="entry name" value="Transferase(Phosphotransferase) domain 1"/>
    <property type="match status" value="1"/>
</dbReference>
<keyword evidence="4" id="KW-0723">Serine/threonine-protein kinase</keyword>
<keyword evidence="8" id="KW-0067">ATP-binding</keyword>
<evidence type="ECO:0000259" key="14">
    <source>
        <dbReference type="PROSITE" id="PS50011"/>
    </source>
</evidence>
<keyword evidence="6" id="KW-0547">Nucleotide-binding</keyword>
<dbReference type="PROSITE" id="PS00108">
    <property type="entry name" value="PROTEIN_KINASE_ST"/>
    <property type="match status" value="1"/>
</dbReference>
<dbReference type="EMBL" id="PKMF04000035">
    <property type="protein sequence ID" value="KAK7856633.1"/>
    <property type="molecule type" value="Genomic_DNA"/>
</dbReference>
<dbReference type="PROSITE" id="PS50011">
    <property type="entry name" value="PROTEIN_KINASE_DOM"/>
    <property type="match status" value="1"/>
</dbReference>
<evidence type="ECO:0000256" key="11">
    <source>
        <dbReference type="ARBA" id="ARBA00047899"/>
    </source>
</evidence>
<evidence type="ECO:0000256" key="1">
    <source>
        <dbReference type="ARBA" id="ARBA00004193"/>
    </source>
</evidence>
<dbReference type="EC" id="2.7.11.1" evidence="2"/>
<dbReference type="InterPro" id="IPR008271">
    <property type="entry name" value="Ser/Thr_kinase_AS"/>
</dbReference>
<dbReference type="Gene3D" id="3.30.200.20">
    <property type="entry name" value="Phosphorylase Kinase, domain 1"/>
    <property type="match status" value="1"/>
</dbReference>
<evidence type="ECO:0000256" key="7">
    <source>
        <dbReference type="ARBA" id="ARBA00022777"/>
    </source>
</evidence>
<protein>
    <recommendedName>
        <fullName evidence="2">non-specific serine/threonine protein kinase</fullName>
        <ecNumber evidence="2">2.7.11.1</ecNumber>
    </recommendedName>
</protein>
<feature type="domain" description="Protein kinase" evidence="14">
    <location>
        <begin position="1"/>
        <end position="198"/>
    </location>
</feature>
<keyword evidence="16" id="KW-1185">Reference proteome</keyword>
<feature type="region of interest" description="Disordered" evidence="13">
    <location>
        <begin position="1"/>
        <end position="50"/>
    </location>
</feature>
<comment type="caution">
    <text evidence="15">The sequence shown here is derived from an EMBL/GenBank/DDBJ whole genome shotgun (WGS) entry which is preliminary data.</text>
</comment>
<keyword evidence="7 15" id="KW-0418">Kinase</keyword>
<dbReference type="GO" id="GO:0005524">
    <property type="term" value="F:ATP binding"/>
    <property type="evidence" value="ECO:0007669"/>
    <property type="project" value="UniProtKB-KW"/>
</dbReference>
<keyword evidence="3" id="KW-1003">Cell membrane</keyword>
<gene>
    <name evidence="15" type="primary">PBL6</name>
    <name evidence="15" type="ORF">CFP56_022674</name>
</gene>
<evidence type="ECO:0000256" key="3">
    <source>
        <dbReference type="ARBA" id="ARBA00022475"/>
    </source>
</evidence>
<evidence type="ECO:0000256" key="10">
    <source>
        <dbReference type="ARBA" id="ARBA00023288"/>
    </source>
</evidence>
<keyword evidence="5" id="KW-0808">Transferase</keyword>
<evidence type="ECO:0000313" key="16">
    <source>
        <dbReference type="Proteomes" id="UP000237347"/>
    </source>
</evidence>